<feature type="compositionally biased region" description="Basic residues" evidence="1">
    <location>
        <begin position="1"/>
        <end position="13"/>
    </location>
</feature>
<proteinExistence type="predicted"/>
<dbReference type="Gene3D" id="3.30.250.20">
    <property type="entry name" value="L1 transposable element, C-terminal domain"/>
    <property type="match status" value="1"/>
</dbReference>
<accession>A0AAV7WJY4</accession>
<feature type="compositionally biased region" description="Basic and acidic residues" evidence="1">
    <location>
        <begin position="168"/>
        <end position="179"/>
    </location>
</feature>
<protein>
    <submittedName>
        <fullName evidence="2">Uncharacterized protein</fullName>
    </submittedName>
</protein>
<sequence length="224" mass="25036">MKARLRSRMKRTACRAPGVGPLERTTQTNGAQQLEVVVLKRQHHELSAKVGDRPCFPGAAGRVPTRRPGPGGAKKGADSGAGGRVGEYWGTGELNPHLKVLLKNTTMARAVQWLREHDIRYILIFPARLRVQHETKVLFFETPRAATDWMESIGLKQILPNWNLNGSPKKDVRRAENRRTPSFQQHPERGEESMGKIVVSEDGTLRSEPNHLTTINPFSPLTLT</sequence>
<feature type="compositionally biased region" description="Gly residues" evidence="1">
    <location>
        <begin position="69"/>
        <end position="84"/>
    </location>
</feature>
<keyword evidence="3" id="KW-1185">Reference proteome</keyword>
<dbReference type="InterPro" id="IPR042566">
    <property type="entry name" value="L1_C"/>
</dbReference>
<evidence type="ECO:0000256" key="1">
    <source>
        <dbReference type="SAM" id="MobiDB-lite"/>
    </source>
</evidence>
<evidence type="ECO:0000313" key="3">
    <source>
        <dbReference type="Proteomes" id="UP001066276"/>
    </source>
</evidence>
<reference evidence="2" key="1">
    <citation type="journal article" date="2022" name="bioRxiv">
        <title>Sequencing and chromosome-scale assembly of the giantPleurodeles waltlgenome.</title>
        <authorList>
            <person name="Brown T."/>
            <person name="Elewa A."/>
            <person name="Iarovenko S."/>
            <person name="Subramanian E."/>
            <person name="Araus A.J."/>
            <person name="Petzold A."/>
            <person name="Susuki M."/>
            <person name="Suzuki K.-i.T."/>
            <person name="Hayashi T."/>
            <person name="Toyoda A."/>
            <person name="Oliveira C."/>
            <person name="Osipova E."/>
            <person name="Leigh N.D."/>
            <person name="Simon A."/>
            <person name="Yun M.H."/>
        </authorList>
    </citation>
    <scope>NUCLEOTIDE SEQUENCE</scope>
    <source>
        <strain evidence="2">20211129_DDA</strain>
        <tissue evidence="2">Liver</tissue>
    </source>
</reference>
<feature type="region of interest" description="Disordered" evidence="1">
    <location>
        <begin position="1"/>
        <end position="26"/>
    </location>
</feature>
<gene>
    <name evidence="2" type="ORF">NDU88_001976</name>
</gene>
<comment type="caution">
    <text evidence="2">The sequence shown here is derived from an EMBL/GenBank/DDBJ whole genome shotgun (WGS) entry which is preliminary data.</text>
</comment>
<dbReference type="AlphaFoldDB" id="A0AAV7WJY4"/>
<dbReference type="EMBL" id="JANPWB010000001">
    <property type="protein sequence ID" value="KAJ1214357.1"/>
    <property type="molecule type" value="Genomic_DNA"/>
</dbReference>
<evidence type="ECO:0000313" key="2">
    <source>
        <dbReference type="EMBL" id="KAJ1214357.1"/>
    </source>
</evidence>
<feature type="region of interest" description="Disordered" evidence="1">
    <location>
        <begin position="50"/>
        <end position="84"/>
    </location>
</feature>
<feature type="compositionally biased region" description="Low complexity" evidence="1">
    <location>
        <begin position="57"/>
        <end position="68"/>
    </location>
</feature>
<feature type="region of interest" description="Disordered" evidence="1">
    <location>
        <begin position="166"/>
        <end position="193"/>
    </location>
</feature>
<dbReference type="Proteomes" id="UP001066276">
    <property type="component" value="Chromosome 1_1"/>
</dbReference>
<organism evidence="2 3">
    <name type="scientific">Pleurodeles waltl</name>
    <name type="common">Iberian ribbed newt</name>
    <dbReference type="NCBI Taxonomy" id="8319"/>
    <lineage>
        <taxon>Eukaryota</taxon>
        <taxon>Metazoa</taxon>
        <taxon>Chordata</taxon>
        <taxon>Craniata</taxon>
        <taxon>Vertebrata</taxon>
        <taxon>Euteleostomi</taxon>
        <taxon>Amphibia</taxon>
        <taxon>Batrachia</taxon>
        <taxon>Caudata</taxon>
        <taxon>Salamandroidea</taxon>
        <taxon>Salamandridae</taxon>
        <taxon>Pleurodelinae</taxon>
        <taxon>Pleurodeles</taxon>
    </lineage>
</organism>
<name>A0AAV7WJY4_PLEWA</name>